<feature type="domain" description="FHA" evidence="4">
    <location>
        <begin position="91"/>
        <end position="140"/>
    </location>
</feature>
<dbReference type="AlphaFoldDB" id="A0A6B8W7U2"/>
<feature type="transmembrane region" description="Helical" evidence="3">
    <location>
        <begin position="6"/>
        <end position="25"/>
    </location>
</feature>
<keyword evidence="1" id="KW-0597">Phosphoprotein</keyword>
<dbReference type="InterPro" id="IPR050923">
    <property type="entry name" value="Cell_Proc_Reg/RNA_Proc"/>
</dbReference>
<reference evidence="5 6" key="1">
    <citation type="submission" date="2019-11" db="EMBL/GenBank/DDBJ databases">
        <title>Complete genome sequence of Corynebacterium kalinowskii 1959, a novel Corynebacterium species isolated from soil of a small paddock in Vilsendorf, Germany.</title>
        <authorList>
            <person name="Schaffert L."/>
            <person name="Ruwe M."/>
            <person name="Milse J."/>
            <person name="Hanuschka K."/>
            <person name="Ortseifen V."/>
            <person name="Droste J."/>
            <person name="Brandt D."/>
            <person name="Schlueter L."/>
            <person name="Kutter Y."/>
            <person name="Vinke S."/>
            <person name="Viehoefer P."/>
            <person name="Jacob L."/>
            <person name="Luebke N.-C."/>
            <person name="Schulte-Berndt E."/>
            <person name="Hain C."/>
            <person name="Linder M."/>
            <person name="Schmidt P."/>
            <person name="Wollenschlaeger L."/>
            <person name="Luttermann T."/>
            <person name="Thieme E."/>
            <person name="Hassa J."/>
            <person name="Haak M."/>
            <person name="Wittchen M."/>
            <person name="Mentz A."/>
            <person name="Persicke M."/>
            <person name="Busche T."/>
            <person name="Ruckert C."/>
        </authorList>
    </citation>
    <scope>NUCLEOTIDE SEQUENCE [LARGE SCALE GENOMIC DNA]</scope>
    <source>
        <strain evidence="5 6">2039</strain>
    </source>
</reference>
<dbReference type="Pfam" id="PF00498">
    <property type="entry name" value="FHA"/>
    <property type="match status" value="1"/>
</dbReference>
<evidence type="ECO:0000259" key="4">
    <source>
        <dbReference type="PROSITE" id="PS50006"/>
    </source>
</evidence>
<dbReference type="SMART" id="SM00240">
    <property type="entry name" value="FHA"/>
    <property type="match status" value="1"/>
</dbReference>
<gene>
    <name evidence="5" type="primary">fhaB1</name>
    <name evidence="5" type="ORF">COCCU_00255</name>
</gene>
<name>A0A6B8W7U2_9CORY</name>
<evidence type="ECO:0000313" key="6">
    <source>
        <dbReference type="Proteomes" id="UP000424462"/>
    </source>
</evidence>
<organism evidence="5 6">
    <name type="scientific">Corynebacterium occultum</name>
    <dbReference type="NCBI Taxonomy" id="2675219"/>
    <lineage>
        <taxon>Bacteria</taxon>
        <taxon>Bacillati</taxon>
        <taxon>Actinomycetota</taxon>
        <taxon>Actinomycetes</taxon>
        <taxon>Mycobacteriales</taxon>
        <taxon>Corynebacteriaceae</taxon>
        <taxon>Corynebacterium</taxon>
    </lineage>
</organism>
<dbReference type="InterPro" id="IPR008984">
    <property type="entry name" value="SMAD_FHA_dom_sf"/>
</dbReference>
<sequence>MDSIVLLSFRIALLVLLWFFIFMAMRTMRRDVNAAAGVSPRRSKGKGGVAASAAAPPPAPPRKRGEQARALSIVDGPLKGSHMEITSLQDVVMGRSPDCTFVLGDDYASGRHARLFRRGNDWFVEDLDSRNGTFVGGNRIDQPERVEVGSDIKLGRTTVRLVP</sequence>
<dbReference type="Proteomes" id="UP000424462">
    <property type="component" value="Chromosome"/>
</dbReference>
<keyword evidence="3" id="KW-0472">Membrane</keyword>
<protein>
    <submittedName>
        <fullName evidence="5">FHA domain-containing protein FhaB</fullName>
    </submittedName>
</protein>
<feature type="region of interest" description="Disordered" evidence="2">
    <location>
        <begin position="35"/>
        <end position="67"/>
    </location>
</feature>
<dbReference type="PANTHER" id="PTHR23308">
    <property type="entry name" value="NUCLEAR INHIBITOR OF PROTEIN PHOSPHATASE-1"/>
    <property type="match status" value="1"/>
</dbReference>
<dbReference type="EMBL" id="CP046455">
    <property type="protein sequence ID" value="QGU06020.1"/>
    <property type="molecule type" value="Genomic_DNA"/>
</dbReference>
<dbReference type="SUPFAM" id="SSF49879">
    <property type="entry name" value="SMAD/FHA domain"/>
    <property type="match status" value="1"/>
</dbReference>
<dbReference type="Gene3D" id="2.60.200.20">
    <property type="match status" value="1"/>
</dbReference>
<evidence type="ECO:0000256" key="3">
    <source>
        <dbReference type="SAM" id="Phobius"/>
    </source>
</evidence>
<keyword evidence="6" id="KW-1185">Reference proteome</keyword>
<evidence type="ECO:0000313" key="5">
    <source>
        <dbReference type="EMBL" id="QGU06020.1"/>
    </source>
</evidence>
<evidence type="ECO:0000256" key="2">
    <source>
        <dbReference type="SAM" id="MobiDB-lite"/>
    </source>
</evidence>
<proteinExistence type="predicted"/>
<dbReference type="RefSeq" id="WP_156229636.1">
    <property type="nucleotide sequence ID" value="NZ_CP046455.1"/>
</dbReference>
<dbReference type="PROSITE" id="PS50006">
    <property type="entry name" value="FHA_DOMAIN"/>
    <property type="match status" value="1"/>
</dbReference>
<dbReference type="InterPro" id="IPR000253">
    <property type="entry name" value="FHA_dom"/>
</dbReference>
<accession>A0A6B8W7U2</accession>
<keyword evidence="3" id="KW-1133">Transmembrane helix</keyword>
<dbReference type="KEGG" id="cok:COCCU_00255"/>
<evidence type="ECO:0000256" key="1">
    <source>
        <dbReference type="ARBA" id="ARBA00022553"/>
    </source>
</evidence>
<keyword evidence="3" id="KW-0812">Transmembrane</keyword>